<dbReference type="AlphaFoldDB" id="A0A2M7FZ30"/>
<dbReference type="EMBL" id="PFFQ01000059">
    <property type="protein sequence ID" value="PIW14633.1"/>
    <property type="molecule type" value="Genomic_DNA"/>
</dbReference>
<name>A0A2M7FZ30_9BACT</name>
<evidence type="ECO:0000256" key="1">
    <source>
        <dbReference type="SAM" id="SignalP"/>
    </source>
</evidence>
<proteinExistence type="predicted"/>
<dbReference type="Proteomes" id="UP000231019">
    <property type="component" value="Unassembled WGS sequence"/>
</dbReference>
<evidence type="ECO:0000313" key="3">
    <source>
        <dbReference type="Proteomes" id="UP000231019"/>
    </source>
</evidence>
<keyword evidence="1" id="KW-0732">Signal</keyword>
<comment type="caution">
    <text evidence="2">The sequence shown here is derived from an EMBL/GenBank/DDBJ whole genome shotgun (WGS) entry which is preliminary data.</text>
</comment>
<dbReference type="PROSITE" id="PS51257">
    <property type="entry name" value="PROKAR_LIPOPROTEIN"/>
    <property type="match status" value="1"/>
</dbReference>
<gene>
    <name evidence="2" type="ORF">COW36_21590</name>
</gene>
<reference evidence="2 3" key="1">
    <citation type="submission" date="2017-09" db="EMBL/GenBank/DDBJ databases">
        <title>Depth-based differentiation of microbial function through sediment-hosted aquifers and enrichment of novel symbionts in the deep terrestrial subsurface.</title>
        <authorList>
            <person name="Probst A.J."/>
            <person name="Ladd B."/>
            <person name="Jarett J.K."/>
            <person name="Geller-Mcgrath D.E."/>
            <person name="Sieber C.M."/>
            <person name="Emerson J.B."/>
            <person name="Anantharaman K."/>
            <person name="Thomas B.C."/>
            <person name="Malmstrom R."/>
            <person name="Stieglmeier M."/>
            <person name="Klingl A."/>
            <person name="Woyke T."/>
            <person name="Ryan C.M."/>
            <person name="Banfield J.F."/>
        </authorList>
    </citation>
    <scope>NUCLEOTIDE SEQUENCE [LARGE SCALE GENOMIC DNA]</scope>
    <source>
        <strain evidence="2">CG17_big_fil_post_rev_8_21_14_2_50_48_46</strain>
    </source>
</reference>
<accession>A0A2M7FZ30</accession>
<feature type="chain" id="PRO_5014973599" description="Peptidase C39-like domain-containing protein" evidence="1">
    <location>
        <begin position="28"/>
        <end position="300"/>
    </location>
</feature>
<organism evidence="2 3">
    <name type="scientific">bacterium (Candidatus Blackallbacteria) CG17_big_fil_post_rev_8_21_14_2_50_48_46</name>
    <dbReference type="NCBI Taxonomy" id="2014261"/>
    <lineage>
        <taxon>Bacteria</taxon>
        <taxon>Candidatus Blackallbacteria</taxon>
    </lineage>
</organism>
<protein>
    <recommendedName>
        <fullName evidence="4">Peptidase C39-like domain-containing protein</fullName>
    </recommendedName>
</protein>
<sequence>MFKQIYTKFSLGLVLLLSACGTQNLSAGMQSTALQAPGASFSIQNLNAPAHLSALQLLLDGDQPANRLSPARNDYSSAKTMVWPGEGLTSNATVCAPLVSLALKHSYASQGLSSTAFKGMTGGSSSPYPSQYYQAFQNAPVGYDSQTQTHWQFQQIFSLFSLQAGDLIAMDYMDAENGCALDKNPDQTSSSSSANGHMAVLEAISEPVAETMPGTGVASLRFDLVVLDSSSSYHGSQDTRVLYPESQAPFVADQGLGRGTMRFYADPQTGTVLGYKWSTGSSSTCLPSQRRVAFGRINSF</sequence>
<evidence type="ECO:0008006" key="4">
    <source>
        <dbReference type="Google" id="ProtNLM"/>
    </source>
</evidence>
<feature type="signal peptide" evidence="1">
    <location>
        <begin position="1"/>
        <end position="27"/>
    </location>
</feature>
<evidence type="ECO:0000313" key="2">
    <source>
        <dbReference type="EMBL" id="PIW14633.1"/>
    </source>
</evidence>